<gene>
    <name evidence="1" type="ORF">PITCH_A410016</name>
</gene>
<dbReference type="EMBL" id="OJIN01000183">
    <property type="protein sequence ID" value="SPD75035.1"/>
    <property type="molecule type" value="Genomic_DNA"/>
</dbReference>
<reference evidence="1" key="1">
    <citation type="submission" date="2018-01" db="EMBL/GenBank/DDBJ databases">
        <authorList>
            <person name="Regsiter A."/>
            <person name="William W."/>
        </authorList>
    </citation>
    <scope>NUCLEOTIDE SEQUENCE</scope>
    <source>
        <strain evidence="1">TRIP AH-1</strain>
    </source>
</reference>
<evidence type="ECO:0008006" key="2">
    <source>
        <dbReference type="Google" id="ProtNLM"/>
    </source>
</evidence>
<protein>
    <recommendedName>
        <fullName evidence="2">rRNA small subunit methyltransferase F RNA-binding PUA-like domain-containing protein</fullName>
    </recommendedName>
</protein>
<proteinExistence type="predicted"/>
<dbReference type="AlphaFoldDB" id="A0A445MZY6"/>
<sequence>MQEGPERHRPFAYLEDRFGIPEDNFKDYLLLKKGKAWMLIKDAPQIIRASPLKVLRAGLRAFHEIGDYIKPSTRMIQIFGHTATKARVEIDEMQLRRLWAGEALCLDLGLEKGYVILCLGKDRILGLGFYSDGMVRSQLPKGELGKAMTA</sequence>
<organism evidence="1">
    <name type="scientific">uncultured Desulfobacterium sp</name>
    <dbReference type="NCBI Taxonomy" id="201089"/>
    <lineage>
        <taxon>Bacteria</taxon>
        <taxon>Pseudomonadati</taxon>
        <taxon>Thermodesulfobacteriota</taxon>
        <taxon>Desulfobacteria</taxon>
        <taxon>Desulfobacterales</taxon>
        <taxon>Desulfobacteriaceae</taxon>
        <taxon>Desulfobacterium</taxon>
        <taxon>environmental samples</taxon>
    </lineage>
</organism>
<accession>A0A445MZY6</accession>
<evidence type="ECO:0000313" key="1">
    <source>
        <dbReference type="EMBL" id="SPD75035.1"/>
    </source>
</evidence>
<name>A0A445MZY6_9BACT</name>